<evidence type="ECO:0000256" key="1">
    <source>
        <dbReference type="SAM" id="MobiDB-lite"/>
    </source>
</evidence>
<dbReference type="EMBL" id="MU860556">
    <property type="protein sequence ID" value="KAK4233437.1"/>
    <property type="molecule type" value="Genomic_DNA"/>
</dbReference>
<name>A0AAN7C264_9PEZI</name>
<feature type="region of interest" description="Disordered" evidence="1">
    <location>
        <begin position="78"/>
        <end position="107"/>
    </location>
</feature>
<dbReference type="Proteomes" id="UP001303760">
    <property type="component" value="Unassembled WGS sequence"/>
</dbReference>
<reference evidence="2" key="2">
    <citation type="submission" date="2023-05" db="EMBL/GenBank/DDBJ databases">
        <authorList>
            <consortium name="Lawrence Berkeley National Laboratory"/>
            <person name="Steindorff A."/>
            <person name="Hensen N."/>
            <person name="Bonometti L."/>
            <person name="Westerberg I."/>
            <person name="Brannstrom I.O."/>
            <person name="Guillou S."/>
            <person name="Cros-Aarteil S."/>
            <person name="Calhoun S."/>
            <person name="Haridas S."/>
            <person name="Kuo A."/>
            <person name="Mondo S."/>
            <person name="Pangilinan J."/>
            <person name="Riley R."/>
            <person name="Labutti K."/>
            <person name="Andreopoulos B."/>
            <person name="Lipzen A."/>
            <person name="Chen C."/>
            <person name="Yanf M."/>
            <person name="Daum C."/>
            <person name="Ng V."/>
            <person name="Clum A."/>
            <person name="Ohm R."/>
            <person name="Martin F."/>
            <person name="Silar P."/>
            <person name="Natvig D."/>
            <person name="Lalanne C."/>
            <person name="Gautier V."/>
            <person name="Ament-Velasquez S.L."/>
            <person name="Kruys A."/>
            <person name="Hutchinson M.I."/>
            <person name="Powell A.J."/>
            <person name="Barry K."/>
            <person name="Miller A.N."/>
            <person name="Grigoriev I.V."/>
            <person name="Debuchy R."/>
            <person name="Gladieux P."/>
            <person name="Thoren M.H."/>
            <person name="Johannesson H."/>
        </authorList>
    </citation>
    <scope>NUCLEOTIDE SEQUENCE</scope>
    <source>
        <strain evidence="2">CBS 532.94</strain>
    </source>
</reference>
<evidence type="ECO:0000313" key="2">
    <source>
        <dbReference type="EMBL" id="KAK4233437.1"/>
    </source>
</evidence>
<protein>
    <submittedName>
        <fullName evidence="2">Uncharacterized protein</fullName>
    </submittedName>
</protein>
<feature type="non-terminal residue" evidence="2">
    <location>
        <position position="1"/>
    </location>
</feature>
<keyword evidence="3" id="KW-1185">Reference proteome</keyword>
<accession>A0AAN7C264</accession>
<organism evidence="2 3">
    <name type="scientific">Achaetomium macrosporum</name>
    <dbReference type="NCBI Taxonomy" id="79813"/>
    <lineage>
        <taxon>Eukaryota</taxon>
        <taxon>Fungi</taxon>
        <taxon>Dikarya</taxon>
        <taxon>Ascomycota</taxon>
        <taxon>Pezizomycotina</taxon>
        <taxon>Sordariomycetes</taxon>
        <taxon>Sordariomycetidae</taxon>
        <taxon>Sordariales</taxon>
        <taxon>Chaetomiaceae</taxon>
        <taxon>Achaetomium</taxon>
    </lineage>
</organism>
<dbReference type="AlphaFoldDB" id="A0AAN7C264"/>
<reference evidence="2" key="1">
    <citation type="journal article" date="2023" name="Mol. Phylogenet. Evol.">
        <title>Genome-scale phylogeny and comparative genomics of the fungal order Sordariales.</title>
        <authorList>
            <person name="Hensen N."/>
            <person name="Bonometti L."/>
            <person name="Westerberg I."/>
            <person name="Brannstrom I.O."/>
            <person name="Guillou S."/>
            <person name="Cros-Aarteil S."/>
            <person name="Calhoun S."/>
            <person name="Haridas S."/>
            <person name="Kuo A."/>
            <person name="Mondo S."/>
            <person name="Pangilinan J."/>
            <person name="Riley R."/>
            <person name="LaButti K."/>
            <person name="Andreopoulos B."/>
            <person name="Lipzen A."/>
            <person name="Chen C."/>
            <person name="Yan M."/>
            <person name="Daum C."/>
            <person name="Ng V."/>
            <person name="Clum A."/>
            <person name="Steindorff A."/>
            <person name="Ohm R.A."/>
            <person name="Martin F."/>
            <person name="Silar P."/>
            <person name="Natvig D.O."/>
            <person name="Lalanne C."/>
            <person name="Gautier V."/>
            <person name="Ament-Velasquez S.L."/>
            <person name="Kruys A."/>
            <person name="Hutchinson M.I."/>
            <person name="Powell A.J."/>
            <person name="Barry K."/>
            <person name="Miller A.N."/>
            <person name="Grigoriev I.V."/>
            <person name="Debuchy R."/>
            <person name="Gladieux P."/>
            <person name="Hiltunen Thoren M."/>
            <person name="Johannesson H."/>
        </authorList>
    </citation>
    <scope>NUCLEOTIDE SEQUENCE</scope>
    <source>
        <strain evidence="2">CBS 532.94</strain>
    </source>
</reference>
<comment type="caution">
    <text evidence="2">The sequence shown here is derived from an EMBL/GenBank/DDBJ whole genome shotgun (WGS) entry which is preliminary data.</text>
</comment>
<gene>
    <name evidence="2" type="ORF">C8A03DRAFT_38851</name>
</gene>
<sequence>YVLLSSGTWKEALDVPREKKPRVMSLKELLGAEDDDMSFDDYERIFANDNFTNANQPEAYIMNRSSQNPLEALEDLLYTETSDEASTSGDADPHEDVPPLATAAGTG</sequence>
<proteinExistence type="predicted"/>
<evidence type="ECO:0000313" key="3">
    <source>
        <dbReference type="Proteomes" id="UP001303760"/>
    </source>
</evidence>